<dbReference type="AlphaFoldDB" id="A0A174ZXF5"/>
<gene>
    <name evidence="4" type="ORF">ERS852502_02537</name>
</gene>
<dbReference type="InterPro" id="IPR050624">
    <property type="entry name" value="HTH-type_Tx_Regulator"/>
</dbReference>
<protein>
    <submittedName>
        <fullName evidence="4">Bacterial regulatory proteins, tetR family</fullName>
    </submittedName>
</protein>
<organism evidence="4 5">
    <name type="scientific">[Ruminococcus] torques</name>
    <dbReference type="NCBI Taxonomy" id="33039"/>
    <lineage>
        <taxon>Bacteria</taxon>
        <taxon>Bacillati</taxon>
        <taxon>Bacillota</taxon>
        <taxon>Clostridia</taxon>
        <taxon>Lachnospirales</taxon>
        <taxon>Lachnospiraceae</taxon>
        <taxon>Mediterraneibacter</taxon>
    </lineage>
</organism>
<feature type="DNA-binding region" description="H-T-H motif" evidence="2">
    <location>
        <begin position="35"/>
        <end position="54"/>
    </location>
</feature>
<evidence type="ECO:0000259" key="3">
    <source>
        <dbReference type="PROSITE" id="PS50977"/>
    </source>
</evidence>
<dbReference type="EMBL" id="CZBX01000013">
    <property type="protein sequence ID" value="CUQ92025.1"/>
    <property type="molecule type" value="Genomic_DNA"/>
</dbReference>
<dbReference type="PROSITE" id="PS50977">
    <property type="entry name" value="HTH_TETR_2"/>
    <property type="match status" value="1"/>
</dbReference>
<accession>A0A174ZXF5</accession>
<name>A0A174ZXF5_9FIRM</name>
<reference evidence="4 5" key="1">
    <citation type="submission" date="2015-09" db="EMBL/GenBank/DDBJ databases">
        <authorList>
            <consortium name="Pathogen Informatics"/>
        </authorList>
    </citation>
    <scope>NUCLEOTIDE SEQUENCE [LARGE SCALE GENOMIC DNA]</scope>
    <source>
        <strain evidence="4 5">2789STDY5834889</strain>
    </source>
</reference>
<dbReference type="Proteomes" id="UP000078383">
    <property type="component" value="Unassembled WGS sequence"/>
</dbReference>
<dbReference type="OrthoDB" id="9810250at2"/>
<evidence type="ECO:0000313" key="4">
    <source>
        <dbReference type="EMBL" id="CUQ92025.1"/>
    </source>
</evidence>
<sequence>MKEEKAILSKDNFIHNSIKDAFLQLLLKKDYMQITITDLCKYAGVSRGTFYTHFGNIGQVVEEVFSDALYDIKNMALLSENGSSSNTIVRKGLCWLLRENPKYQPLFFSEALFLPAVKHTVVALKQDFLDVMLDKTGLDESTLTDLLTVQIMGCLEMCRKHLGKSDEEWCRFHTCFDLFLKAGYEGIIQNNNA</sequence>
<keyword evidence="1 2" id="KW-0238">DNA-binding</keyword>
<dbReference type="GO" id="GO:0003677">
    <property type="term" value="F:DNA binding"/>
    <property type="evidence" value="ECO:0007669"/>
    <property type="project" value="UniProtKB-UniRule"/>
</dbReference>
<proteinExistence type="predicted"/>
<evidence type="ECO:0000256" key="2">
    <source>
        <dbReference type="PROSITE-ProRule" id="PRU00335"/>
    </source>
</evidence>
<dbReference type="RefSeq" id="WP_055173247.1">
    <property type="nucleotide sequence ID" value="NZ_CZBX01000013.1"/>
</dbReference>
<dbReference type="InterPro" id="IPR001647">
    <property type="entry name" value="HTH_TetR"/>
</dbReference>
<dbReference type="SUPFAM" id="SSF46689">
    <property type="entry name" value="Homeodomain-like"/>
    <property type="match status" value="1"/>
</dbReference>
<evidence type="ECO:0000313" key="5">
    <source>
        <dbReference type="Proteomes" id="UP000078383"/>
    </source>
</evidence>
<dbReference type="Gene3D" id="1.10.357.10">
    <property type="entry name" value="Tetracycline Repressor, domain 2"/>
    <property type="match status" value="1"/>
</dbReference>
<dbReference type="PANTHER" id="PTHR43479">
    <property type="entry name" value="ACREF/ENVCD OPERON REPRESSOR-RELATED"/>
    <property type="match status" value="1"/>
</dbReference>
<dbReference type="PANTHER" id="PTHR43479:SF11">
    <property type="entry name" value="ACREF_ENVCD OPERON REPRESSOR-RELATED"/>
    <property type="match status" value="1"/>
</dbReference>
<evidence type="ECO:0000256" key="1">
    <source>
        <dbReference type="ARBA" id="ARBA00023125"/>
    </source>
</evidence>
<feature type="domain" description="HTH tetR-type" evidence="3">
    <location>
        <begin position="12"/>
        <end position="72"/>
    </location>
</feature>
<dbReference type="Pfam" id="PF00440">
    <property type="entry name" value="TetR_N"/>
    <property type="match status" value="1"/>
</dbReference>
<dbReference type="InterPro" id="IPR009057">
    <property type="entry name" value="Homeodomain-like_sf"/>
</dbReference>